<dbReference type="SUPFAM" id="SSF46689">
    <property type="entry name" value="Homeodomain-like"/>
    <property type="match status" value="1"/>
</dbReference>
<dbReference type="InterPro" id="IPR009057">
    <property type="entry name" value="Homeodomain-like_sf"/>
</dbReference>
<dbReference type="AlphaFoldDB" id="A0AAV4BPN2"/>
<dbReference type="GO" id="GO:0003677">
    <property type="term" value="F:DNA binding"/>
    <property type="evidence" value="ECO:0007669"/>
    <property type="project" value="UniProtKB-KW"/>
</dbReference>
<protein>
    <submittedName>
        <fullName evidence="3">Tigger transposable element-derived protein 4</fullName>
    </submittedName>
</protein>
<evidence type="ECO:0000259" key="2">
    <source>
        <dbReference type="PROSITE" id="PS51253"/>
    </source>
</evidence>
<dbReference type="PANTHER" id="PTHR19303">
    <property type="entry name" value="TRANSPOSON"/>
    <property type="match status" value="1"/>
</dbReference>
<feature type="domain" description="HTH CENPB-type" evidence="2">
    <location>
        <begin position="19"/>
        <end position="90"/>
    </location>
</feature>
<gene>
    <name evidence="3" type="ORF">PoB_004892100</name>
</gene>
<dbReference type="Gene3D" id="1.10.10.60">
    <property type="entry name" value="Homeodomain-like"/>
    <property type="match status" value="1"/>
</dbReference>
<dbReference type="SMART" id="SM00674">
    <property type="entry name" value="CENPB"/>
    <property type="match status" value="1"/>
</dbReference>
<dbReference type="InterPro" id="IPR050863">
    <property type="entry name" value="CenT-Element_Derived"/>
</dbReference>
<proteinExistence type="predicted"/>
<evidence type="ECO:0000256" key="1">
    <source>
        <dbReference type="ARBA" id="ARBA00023125"/>
    </source>
</evidence>
<evidence type="ECO:0000313" key="3">
    <source>
        <dbReference type="EMBL" id="GFO22416.1"/>
    </source>
</evidence>
<evidence type="ECO:0000313" key="4">
    <source>
        <dbReference type="Proteomes" id="UP000735302"/>
    </source>
</evidence>
<dbReference type="EMBL" id="BLXT01005385">
    <property type="protein sequence ID" value="GFO22416.1"/>
    <property type="molecule type" value="Genomic_DNA"/>
</dbReference>
<dbReference type="GO" id="GO:0005634">
    <property type="term" value="C:nucleus"/>
    <property type="evidence" value="ECO:0007669"/>
    <property type="project" value="TreeGrafter"/>
</dbReference>
<dbReference type="PROSITE" id="PS51253">
    <property type="entry name" value="HTH_CENPB"/>
    <property type="match status" value="1"/>
</dbReference>
<reference evidence="3 4" key="1">
    <citation type="journal article" date="2021" name="Elife">
        <title>Chloroplast acquisition without the gene transfer in kleptoplastic sea slugs, Plakobranchus ocellatus.</title>
        <authorList>
            <person name="Maeda T."/>
            <person name="Takahashi S."/>
            <person name="Yoshida T."/>
            <person name="Shimamura S."/>
            <person name="Takaki Y."/>
            <person name="Nagai Y."/>
            <person name="Toyoda A."/>
            <person name="Suzuki Y."/>
            <person name="Arimoto A."/>
            <person name="Ishii H."/>
            <person name="Satoh N."/>
            <person name="Nishiyama T."/>
            <person name="Hasebe M."/>
            <person name="Maruyama T."/>
            <person name="Minagawa J."/>
            <person name="Obokata J."/>
            <person name="Shigenobu S."/>
        </authorList>
    </citation>
    <scope>NUCLEOTIDE SEQUENCE [LARGE SCALE GENOMIC DNA]</scope>
</reference>
<accession>A0AAV4BPN2</accession>
<keyword evidence="4" id="KW-1185">Reference proteome</keyword>
<dbReference type="PANTHER" id="PTHR19303:SF73">
    <property type="entry name" value="PROTEIN PDC2"/>
    <property type="match status" value="1"/>
</dbReference>
<name>A0AAV4BPN2_9GAST</name>
<dbReference type="Pfam" id="PF03221">
    <property type="entry name" value="HTH_Tnp_Tc5"/>
    <property type="match status" value="1"/>
</dbReference>
<dbReference type="InterPro" id="IPR006600">
    <property type="entry name" value="HTH_CenpB_DNA-bd_dom"/>
</dbReference>
<comment type="caution">
    <text evidence="3">The sequence shown here is derived from an EMBL/GenBank/DDBJ whole genome shotgun (WGS) entry which is preliminary data.</text>
</comment>
<organism evidence="3 4">
    <name type="scientific">Plakobranchus ocellatus</name>
    <dbReference type="NCBI Taxonomy" id="259542"/>
    <lineage>
        <taxon>Eukaryota</taxon>
        <taxon>Metazoa</taxon>
        <taxon>Spiralia</taxon>
        <taxon>Lophotrochozoa</taxon>
        <taxon>Mollusca</taxon>
        <taxon>Gastropoda</taxon>
        <taxon>Heterobranchia</taxon>
        <taxon>Euthyneura</taxon>
        <taxon>Panpulmonata</taxon>
        <taxon>Sacoglossa</taxon>
        <taxon>Placobranchoidea</taxon>
        <taxon>Plakobranchidae</taxon>
        <taxon>Plakobranchus</taxon>
    </lineage>
</organism>
<sequence>MKRKDHYREQFYSGRVDVNKQRARLTNHDDVKAALLRWFTEVRGNNIPISGPMMKTKATSIAETLGKNNWECNEGWIARFKKRHHIVFKTLCGESSSVDDASLNQWRDNVLKKMLSKYEPFDVYNADETGLLWRLLPNKTMDFKGQECHGWRKGPKRQDNRADLCQHGWEPQTAFVGYRQVLDPTMLQRSTQTSCLLSVKLQGMDDCCHFYGMDPGV</sequence>
<keyword evidence="1" id="KW-0238">DNA-binding</keyword>
<dbReference type="Proteomes" id="UP000735302">
    <property type="component" value="Unassembled WGS sequence"/>
</dbReference>